<dbReference type="EMBL" id="CM042053">
    <property type="protein sequence ID" value="KAI3715353.1"/>
    <property type="molecule type" value="Genomic_DNA"/>
</dbReference>
<keyword evidence="2" id="KW-1185">Reference proteome</keyword>
<organism evidence="1 2">
    <name type="scientific">Arctium lappa</name>
    <name type="common">Greater burdock</name>
    <name type="synonym">Lappa major</name>
    <dbReference type="NCBI Taxonomy" id="4217"/>
    <lineage>
        <taxon>Eukaryota</taxon>
        <taxon>Viridiplantae</taxon>
        <taxon>Streptophyta</taxon>
        <taxon>Embryophyta</taxon>
        <taxon>Tracheophyta</taxon>
        <taxon>Spermatophyta</taxon>
        <taxon>Magnoliopsida</taxon>
        <taxon>eudicotyledons</taxon>
        <taxon>Gunneridae</taxon>
        <taxon>Pentapetalae</taxon>
        <taxon>asterids</taxon>
        <taxon>campanulids</taxon>
        <taxon>Asterales</taxon>
        <taxon>Asteraceae</taxon>
        <taxon>Carduoideae</taxon>
        <taxon>Cardueae</taxon>
        <taxon>Arctiinae</taxon>
        <taxon>Arctium</taxon>
    </lineage>
</organism>
<evidence type="ECO:0000313" key="1">
    <source>
        <dbReference type="EMBL" id="KAI3715353.1"/>
    </source>
</evidence>
<sequence>MVGAPISAMDSSTRYIPPATAYATLSAAISTVQSYNSPSAPPPYSAMPQPYLAIPQPAPVRPSRLDVFFIAMSLLPVAPLVSLFLLLLFSGIPSPDPSPVNNDFSGPFVDIFFFGEEVNMILGEELNHILKTLLQSIVRTFSWLQTTSSRKTD</sequence>
<name>A0ACB9B179_ARCLA</name>
<accession>A0ACB9B179</accession>
<reference evidence="1 2" key="2">
    <citation type="journal article" date="2022" name="Mol. Ecol. Resour.">
        <title>The genomes of chicory, endive, great burdock and yacon provide insights into Asteraceae paleo-polyploidization history and plant inulin production.</title>
        <authorList>
            <person name="Fan W."/>
            <person name="Wang S."/>
            <person name="Wang H."/>
            <person name="Wang A."/>
            <person name="Jiang F."/>
            <person name="Liu H."/>
            <person name="Zhao H."/>
            <person name="Xu D."/>
            <person name="Zhang Y."/>
        </authorList>
    </citation>
    <scope>NUCLEOTIDE SEQUENCE [LARGE SCALE GENOMIC DNA]</scope>
    <source>
        <strain evidence="2">cv. Niubang</strain>
    </source>
</reference>
<gene>
    <name evidence="1" type="ORF">L6452_22333</name>
</gene>
<reference evidence="2" key="1">
    <citation type="journal article" date="2022" name="Mol. Ecol. Resour.">
        <title>The genomes of chicory, endive, great burdock and yacon provide insights into Asteraceae palaeo-polyploidization history and plant inulin production.</title>
        <authorList>
            <person name="Fan W."/>
            <person name="Wang S."/>
            <person name="Wang H."/>
            <person name="Wang A."/>
            <person name="Jiang F."/>
            <person name="Liu H."/>
            <person name="Zhao H."/>
            <person name="Xu D."/>
            <person name="Zhang Y."/>
        </authorList>
    </citation>
    <scope>NUCLEOTIDE SEQUENCE [LARGE SCALE GENOMIC DNA]</scope>
    <source>
        <strain evidence="2">cv. Niubang</strain>
    </source>
</reference>
<dbReference type="Proteomes" id="UP001055879">
    <property type="component" value="Linkage Group LG07"/>
</dbReference>
<proteinExistence type="predicted"/>
<comment type="caution">
    <text evidence="1">The sequence shown here is derived from an EMBL/GenBank/DDBJ whole genome shotgun (WGS) entry which is preliminary data.</text>
</comment>
<evidence type="ECO:0000313" key="2">
    <source>
        <dbReference type="Proteomes" id="UP001055879"/>
    </source>
</evidence>
<protein>
    <submittedName>
        <fullName evidence="1">Uncharacterized protein</fullName>
    </submittedName>
</protein>